<reference evidence="2 3" key="1">
    <citation type="submission" date="2024-09" db="EMBL/GenBank/DDBJ databases">
        <authorList>
            <person name="Sun Q."/>
            <person name="Mori K."/>
        </authorList>
    </citation>
    <scope>NUCLEOTIDE SEQUENCE [LARGE SCALE GENOMIC DNA]</scope>
    <source>
        <strain evidence="2 3">JCM 12822</strain>
    </source>
</reference>
<gene>
    <name evidence="2" type="ORF">ACFFLE_07755</name>
</gene>
<keyword evidence="3" id="KW-1185">Reference proteome</keyword>
<evidence type="ECO:0000313" key="3">
    <source>
        <dbReference type="Proteomes" id="UP001589740"/>
    </source>
</evidence>
<dbReference type="RefSeq" id="WP_380570567.1">
    <property type="nucleotide sequence ID" value="NZ_JBHMAH010000023.1"/>
</dbReference>
<dbReference type="EMBL" id="JBHMAH010000023">
    <property type="protein sequence ID" value="MFB9861000.1"/>
    <property type="molecule type" value="Genomic_DNA"/>
</dbReference>
<dbReference type="Proteomes" id="UP001589740">
    <property type="component" value="Unassembled WGS sequence"/>
</dbReference>
<keyword evidence="1" id="KW-0732">Signal</keyword>
<comment type="caution">
    <text evidence="2">The sequence shown here is derived from an EMBL/GenBank/DDBJ whole genome shotgun (WGS) entry which is preliminary data.</text>
</comment>
<evidence type="ECO:0000313" key="2">
    <source>
        <dbReference type="EMBL" id="MFB9861000.1"/>
    </source>
</evidence>
<organism evidence="2 3">
    <name type="scientific">Salinicoccus siamensis</name>
    <dbReference type="NCBI Taxonomy" id="381830"/>
    <lineage>
        <taxon>Bacteria</taxon>
        <taxon>Bacillati</taxon>
        <taxon>Bacillota</taxon>
        <taxon>Bacilli</taxon>
        <taxon>Bacillales</taxon>
        <taxon>Staphylococcaceae</taxon>
        <taxon>Salinicoccus</taxon>
    </lineage>
</organism>
<sequence>MKKKVLCLMIFSLILYPFSETFITLGGQEKVQTAEASTEELEGINEDVVFEEMNSNQYVYTYSNEGEDYKNIEVFVSETEVHSEIYMLNKETQEYELVDSIITVVEKDTVKQTSEQTNEYSEVPIEAMSVNLKDSMHFEENLYQIAASSWKYNKTYTGSNNLKLQRFTVGAIAIIVASITKLPQTARTVTQVANLYFQINASKVNASKAYYKTVVYKDSNAPRNRPNFKHVTTFYKNSARTQVLKSNVVRLACSSTCNS</sequence>
<feature type="chain" id="PRO_5046555246" evidence="1">
    <location>
        <begin position="20"/>
        <end position="259"/>
    </location>
</feature>
<proteinExistence type="predicted"/>
<protein>
    <submittedName>
        <fullName evidence="2">Uncharacterized protein</fullName>
    </submittedName>
</protein>
<name>A0ABV5Z4G0_9STAP</name>
<accession>A0ABV5Z4G0</accession>
<evidence type="ECO:0000256" key="1">
    <source>
        <dbReference type="SAM" id="SignalP"/>
    </source>
</evidence>
<feature type="signal peptide" evidence="1">
    <location>
        <begin position="1"/>
        <end position="19"/>
    </location>
</feature>